<accession>A0A2P2R084</accession>
<organism evidence="1">
    <name type="scientific">Rhizophora mucronata</name>
    <name type="common">Asiatic mangrove</name>
    <dbReference type="NCBI Taxonomy" id="61149"/>
    <lineage>
        <taxon>Eukaryota</taxon>
        <taxon>Viridiplantae</taxon>
        <taxon>Streptophyta</taxon>
        <taxon>Embryophyta</taxon>
        <taxon>Tracheophyta</taxon>
        <taxon>Spermatophyta</taxon>
        <taxon>Magnoliopsida</taxon>
        <taxon>eudicotyledons</taxon>
        <taxon>Gunneridae</taxon>
        <taxon>Pentapetalae</taxon>
        <taxon>rosids</taxon>
        <taxon>fabids</taxon>
        <taxon>Malpighiales</taxon>
        <taxon>Rhizophoraceae</taxon>
        <taxon>Rhizophora</taxon>
    </lineage>
</organism>
<reference evidence="1" key="1">
    <citation type="submission" date="2018-02" db="EMBL/GenBank/DDBJ databases">
        <title>Rhizophora mucronata_Transcriptome.</title>
        <authorList>
            <person name="Meera S.P."/>
            <person name="Sreeshan A."/>
            <person name="Augustine A."/>
        </authorList>
    </citation>
    <scope>NUCLEOTIDE SEQUENCE</scope>
    <source>
        <tissue evidence="1">Leaf</tissue>
    </source>
</reference>
<evidence type="ECO:0000313" key="1">
    <source>
        <dbReference type="EMBL" id="MBX72658.1"/>
    </source>
</evidence>
<protein>
    <submittedName>
        <fullName evidence="1">Uncharacterized protein</fullName>
    </submittedName>
</protein>
<sequence length="29" mass="3374">MLEVKLIIFSLSFYCRIYVKSSFVVVAMS</sequence>
<dbReference type="EMBL" id="GGEC01092174">
    <property type="protein sequence ID" value="MBX72658.1"/>
    <property type="molecule type" value="Transcribed_RNA"/>
</dbReference>
<dbReference type="AlphaFoldDB" id="A0A2P2R084"/>
<proteinExistence type="predicted"/>
<name>A0A2P2R084_RHIMU</name>